<comment type="caution">
    <text evidence="1">The sequence shown here is derived from an EMBL/GenBank/DDBJ whole genome shotgun (WGS) entry which is preliminary data.</text>
</comment>
<protein>
    <recommendedName>
        <fullName evidence="2">HIT domain-containing protein</fullName>
    </recommendedName>
</protein>
<dbReference type="EMBL" id="AMFJ01000740">
    <property type="protein sequence ID" value="EKE26621.1"/>
    <property type="molecule type" value="Genomic_DNA"/>
</dbReference>
<proteinExistence type="predicted"/>
<dbReference type="AlphaFoldDB" id="K2F6D4"/>
<organism evidence="1">
    <name type="scientific">uncultured bacterium</name>
    <name type="common">gcode 4</name>
    <dbReference type="NCBI Taxonomy" id="1234023"/>
    <lineage>
        <taxon>Bacteria</taxon>
        <taxon>environmental samples</taxon>
    </lineage>
</organism>
<name>K2F6D4_9BACT</name>
<dbReference type="Gene3D" id="3.30.428.10">
    <property type="entry name" value="HIT-like"/>
    <property type="match status" value="1"/>
</dbReference>
<reference evidence="1" key="1">
    <citation type="journal article" date="2012" name="Science">
        <title>Fermentation, hydrogen, and sulfur metabolism in multiple uncultivated bacterial phyla.</title>
        <authorList>
            <person name="Wrighton K.C."/>
            <person name="Thomas B.C."/>
            <person name="Sharon I."/>
            <person name="Miller C.S."/>
            <person name="Castelle C.J."/>
            <person name="VerBerkmoes N.C."/>
            <person name="Wilkins M.J."/>
            <person name="Hettich R.L."/>
            <person name="Lipton M.S."/>
            <person name="Williams K.H."/>
            <person name="Long P.E."/>
            <person name="Banfield J.F."/>
        </authorList>
    </citation>
    <scope>NUCLEOTIDE SEQUENCE [LARGE SCALE GENOMIC DNA]</scope>
</reference>
<sequence>MAIIYETANFIVESHEKPEIDRLDWWHIKISPKENFKDRFHLSPKLAIELMRLTIIAWKAMIAWLWKNWIKIWRINFQDNWNWNPELHIHLYWRAIDAKYQKFWNPVIPWNKAEYNTLNEEDLKEIRIEIEKLFKKEKFKNSEWWL</sequence>
<evidence type="ECO:0008006" key="2">
    <source>
        <dbReference type="Google" id="ProtNLM"/>
    </source>
</evidence>
<evidence type="ECO:0000313" key="1">
    <source>
        <dbReference type="EMBL" id="EKE26621.1"/>
    </source>
</evidence>
<gene>
    <name evidence="1" type="ORF">ACD_4C00224G0005</name>
</gene>
<dbReference type="InterPro" id="IPR036265">
    <property type="entry name" value="HIT-like_sf"/>
</dbReference>
<accession>K2F6D4</accession>
<dbReference type="SUPFAM" id="SSF54197">
    <property type="entry name" value="HIT-like"/>
    <property type="match status" value="1"/>
</dbReference>